<keyword evidence="2" id="KW-1185">Reference proteome</keyword>
<name>A0A4C1U2Z6_EUMVA</name>
<sequence length="70" mass="8397">MLTLLNAERSEVTCPVYKLKRWHMTVREKQTLRKCPRFSRIESERKSKIERPEMGPRLKPGVGWELELRS</sequence>
<reference evidence="1 2" key="1">
    <citation type="journal article" date="2019" name="Commun. Biol.">
        <title>The bagworm genome reveals a unique fibroin gene that provides high tensile strength.</title>
        <authorList>
            <person name="Kono N."/>
            <person name="Nakamura H."/>
            <person name="Ohtoshi R."/>
            <person name="Tomita M."/>
            <person name="Numata K."/>
            <person name="Arakawa K."/>
        </authorList>
    </citation>
    <scope>NUCLEOTIDE SEQUENCE [LARGE SCALE GENOMIC DNA]</scope>
</reference>
<dbReference type="AlphaFoldDB" id="A0A4C1U2Z6"/>
<gene>
    <name evidence="1" type="ORF">EVAR_14478_1</name>
</gene>
<dbReference type="EMBL" id="BGZK01000122">
    <property type="protein sequence ID" value="GBP20753.1"/>
    <property type="molecule type" value="Genomic_DNA"/>
</dbReference>
<evidence type="ECO:0000313" key="2">
    <source>
        <dbReference type="Proteomes" id="UP000299102"/>
    </source>
</evidence>
<dbReference type="Proteomes" id="UP000299102">
    <property type="component" value="Unassembled WGS sequence"/>
</dbReference>
<comment type="caution">
    <text evidence="1">The sequence shown here is derived from an EMBL/GenBank/DDBJ whole genome shotgun (WGS) entry which is preliminary data.</text>
</comment>
<proteinExistence type="predicted"/>
<evidence type="ECO:0000313" key="1">
    <source>
        <dbReference type="EMBL" id="GBP20753.1"/>
    </source>
</evidence>
<protein>
    <submittedName>
        <fullName evidence="1">Uncharacterized protein</fullName>
    </submittedName>
</protein>
<organism evidence="1 2">
    <name type="scientific">Eumeta variegata</name>
    <name type="common">Bagworm moth</name>
    <name type="synonym">Eumeta japonica</name>
    <dbReference type="NCBI Taxonomy" id="151549"/>
    <lineage>
        <taxon>Eukaryota</taxon>
        <taxon>Metazoa</taxon>
        <taxon>Ecdysozoa</taxon>
        <taxon>Arthropoda</taxon>
        <taxon>Hexapoda</taxon>
        <taxon>Insecta</taxon>
        <taxon>Pterygota</taxon>
        <taxon>Neoptera</taxon>
        <taxon>Endopterygota</taxon>
        <taxon>Lepidoptera</taxon>
        <taxon>Glossata</taxon>
        <taxon>Ditrysia</taxon>
        <taxon>Tineoidea</taxon>
        <taxon>Psychidae</taxon>
        <taxon>Oiketicinae</taxon>
        <taxon>Eumeta</taxon>
    </lineage>
</organism>
<accession>A0A4C1U2Z6</accession>